<evidence type="ECO:0000313" key="10">
    <source>
        <dbReference type="EMBL" id="PJF47769.1"/>
    </source>
</evidence>
<dbReference type="PANTHER" id="PTHR41523">
    <property type="entry name" value="TWO-COMPONENT SYSTEM SENSOR PROTEIN"/>
    <property type="match status" value="1"/>
</dbReference>
<feature type="coiled-coil region" evidence="8">
    <location>
        <begin position="11"/>
        <end position="38"/>
    </location>
</feature>
<feature type="domain" description="Histidine kinase" evidence="9">
    <location>
        <begin position="366"/>
        <end position="559"/>
    </location>
</feature>
<organism evidence="10 11">
    <name type="scientific">Candidatus Thermofonsia Clade 3 bacterium</name>
    <dbReference type="NCBI Taxonomy" id="2364212"/>
    <lineage>
        <taxon>Bacteria</taxon>
        <taxon>Bacillati</taxon>
        <taxon>Chloroflexota</taxon>
        <taxon>Candidatus Thermofontia</taxon>
        <taxon>Candidatus Thermofonsia Clade 3</taxon>
    </lineage>
</organism>
<dbReference type="PROSITE" id="PS50109">
    <property type="entry name" value="HIS_KIN"/>
    <property type="match status" value="1"/>
</dbReference>
<comment type="caution">
    <text evidence="10">The sequence shown here is derived from an EMBL/GenBank/DDBJ whole genome shotgun (WGS) entry which is preliminary data.</text>
</comment>
<evidence type="ECO:0000256" key="8">
    <source>
        <dbReference type="SAM" id="Coils"/>
    </source>
</evidence>
<dbReference type="SMART" id="SM00065">
    <property type="entry name" value="GAF"/>
    <property type="match status" value="2"/>
</dbReference>
<keyword evidence="8" id="KW-0175">Coiled coil</keyword>
<keyword evidence="3" id="KW-0597">Phosphoprotein</keyword>
<evidence type="ECO:0000256" key="5">
    <source>
        <dbReference type="ARBA" id="ARBA00022741"/>
    </source>
</evidence>
<dbReference type="SUPFAM" id="SSF55874">
    <property type="entry name" value="ATPase domain of HSP90 chaperone/DNA topoisomerase II/histidine kinase"/>
    <property type="match status" value="1"/>
</dbReference>
<gene>
    <name evidence="10" type="ORF">CUN48_07130</name>
</gene>
<evidence type="ECO:0000256" key="1">
    <source>
        <dbReference type="ARBA" id="ARBA00000085"/>
    </source>
</evidence>
<dbReference type="InterPro" id="IPR003594">
    <property type="entry name" value="HATPase_dom"/>
</dbReference>
<evidence type="ECO:0000256" key="6">
    <source>
        <dbReference type="ARBA" id="ARBA00022777"/>
    </source>
</evidence>
<name>A0A2M8QD91_9CHLR</name>
<protein>
    <recommendedName>
        <fullName evidence="2">histidine kinase</fullName>
        <ecNumber evidence="2">2.7.13.3</ecNumber>
    </recommendedName>
</protein>
<dbReference type="GO" id="GO:0005524">
    <property type="term" value="F:ATP binding"/>
    <property type="evidence" value="ECO:0007669"/>
    <property type="project" value="UniProtKB-KW"/>
</dbReference>
<evidence type="ECO:0000256" key="3">
    <source>
        <dbReference type="ARBA" id="ARBA00022553"/>
    </source>
</evidence>
<dbReference type="InterPro" id="IPR005467">
    <property type="entry name" value="His_kinase_dom"/>
</dbReference>
<dbReference type="AlphaFoldDB" id="A0A2M8QD91"/>
<dbReference type="Gene3D" id="3.30.450.40">
    <property type="match status" value="2"/>
</dbReference>
<evidence type="ECO:0000256" key="7">
    <source>
        <dbReference type="ARBA" id="ARBA00022840"/>
    </source>
</evidence>
<keyword evidence="7" id="KW-0067">ATP-binding</keyword>
<dbReference type="InterPro" id="IPR011495">
    <property type="entry name" value="Sig_transdc_His_kin_sub2_dim/P"/>
</dbReference>
<dbReference type="Proteomes" id="UP000230790">
    <property type="component" value="Unassembled WGS sequence"/>
</dbReference>
<keyword evidence="6" id="KW-0418">Kinase</keyword>
<dbReference type="EC" id="2.7.13.3" evidence="2"/>
<dbReference type="Gene3D" id="3.30.565.10">
    <property type="entry name" value="Histidine kinase-like ATPase, C-terminal domain"/>
    <property type="match status" value="1"/>
</dbReference>
<accession>A0A2M8QD91</accession>
<keyword evidence="5" id="KW-0547">Nucleotide-binding</keyword>
<reference evidence="10 11" key="1">
    <citation type="submission" date="2017-11" db="EMBL/GenBank/DDBJ databases">
        <title>Evolution of Phototrophy in the Chloroflexi Phylum Driven by Horizontal Gene Transfer.</title>
        <authorList>
            <person name="Ward L.M."/>
            <person name="Hemp J."/>
            <person name="Shih P.M."/>
            <person name="Mcglynn S.E."/>
            <person name="Fischer W."/>
        </authorList>
    </citation>
    <scope>NUCLEOTIDE SEQUENCE [LARGE SCALE GENOMIC DNA]</scope>
    <source>
        <strain evidence="10">JP3_7</strain>
    </source>
</reference>
<proteinExistence type="predicted"/>
<keyword evidence="4" id="KW-0808">Transferase</keyword>
<dbReference type="GO" id="GO:0004673">
    <property type="term" value="F:protein histidine kinase activity"/>
    <property type="evidence" value="ECO:0007669"/>
    <property type="project" value="UniProtKB-EC"/>
</dbReference>
<dbReference type="Pfam" id="PF13492">
    <property type="entry name" value="GAF_3"/>
    <property type="match status" value="1"/>
</dbReference>
<evidence type="ECO:0000256" key="4">
    <source>
        <dbReference type="ARBA" id="ARBA00022679"/>
    </source>
</evidence>
<dbReference type="SMART" id="SM00387">
    <property type="entry name" value="HATPase_c"/>
    <property type="match status" value="1"/>
</dbReference>
<evidence type="ECO:0000313" key="11">
    <source>
        <dbReference type="Proteomes" id="UP000230790"/>
    </source>
</evidence>
<dbReference type="SUPFAM" id="SSF55781">
    <property type="entry name" value="GAF domain-like"/>
    <property type="match status" value="2"/>
</dbReference>
<evidence type="ECO:0000256" key="2">
    <source>
        <dbReference type="ARBA" id="ARBA00012438"/>
    </source>
</evidence>
<dbReference type="Pfam" id="PF01590">
    <property type="entry name" value="GAF"/>
    <property type="match status" value="1"/>
</dbReference>
<dbReference type="InterPro" id="IPR036890">
    <property type="entry name" value="HATPase_C_sf"/>
</dbReference>
<dbReference type="PANTHER" id="PTHR41523:SF8">
    <property type="entry name" value="ETHYLENE RESPONSE SENSOR PROTEIN"/>
    <property type="match status" value="1"/>
</dbReference>
<dbReference type="Pfam" id="PF02518">
    <property type="entry name" value="HATPase_c"/>
    <property type="match status" value="1"/>
</dbReference>
<dbReference type="Pfam" id="PF07568">
    <property type="entry name" value="HisKA_2"/>
    <property type="match status" value="1"/>
</dbReference>
<dbReference type="InterPro" id="IPR029016">
    <property type="entry name" value="GAF-like_dom_sf"/>
</dbReference>
<evidence type="ECO:0000259" key="9">
    <source>
        <dbReference type="PROSITE" id="PS50109"/>
    </source>
</evidence>
<dbReference type="EMBL" id="PGTN01000036">
    <property type="protein sequence ID" value="PJF47769.1"/>
    <property type="molecule type" value="Genomic_DNA"/>
</dbReference>
<comment type="catalytic activity">
    <reaction evidence="1">
        <text>ATP + protein L-histidine = ADP + protein N-phospho-L-histidine.</text>
        <dbReference type="EC" id="2.7.13.3"/>
    </reaction>
</comment>
<dbReference type="InterPro" id="IPR003018">
    <property type="entry name" value="GAF"/>
</dbReference>
<sequence length="564" mass="62114">MPVVKEAKPQTRAASNHAAALRAELQRKKKELTAIREILLSINASSDLRSILNGIAQTTTRVMGVDSTSIYLLDRSSQRLILKATTGLFPEAVDHGYLRMGEGLTGWAAQHRQWVAVRDAQRDPRFHEVPNTRERLFKSLMAVPLISQDRVVGAMNVQTRRRHTWTAGEIEFVSLIGEVVAGILERAILQEESERKVREMQAVAEVSRAAISPLYLDETLRVVAEMGARAVNARHCSVLLLDETVRAFMPRAIYDRKPNVPPEPSWSLDDLPLLNLERFSGPVLVNEACGKLQPSHAAWAAQAQLNGLLCVPMQVRDRTIGLLNMWTESAGEFAEAQVELCITLANQIALAIENAHLIGNAAIVKEMNHRVKNNLQNVVMLLQMQLHDASDKLTPKEVLHESINRIMSIAAVHDALAQEGFRLVDVKDVITRVVGLTQANMTRPDLQLTIHVIGDSLRMSSRAATALALCVNELVQNAMEHAFVSRGQGEITISLIDCGGTLEVEVRDNGLGTAAGRTEAPSLGLNIVNMLVREDLRGDFTLQRTAHGTTARIRAPFSYTDTAG</sequence>